<feature type="binding site" description="covalent" evidence="18">
    <location>
        <position position="174"/>
    </location>
    <ligand>
        <name>heme c</name>
        <dbReference type="ChEBI" id="CHEBI:61717"/>
        <label>2</label>
    </ligand>
</feature>
<dbReference type="SUPFAM" id="SSF46626">
    <property type="entry name" value="Cytochrome c"/>
    <property type="match status" value="2"/>
</dbReference>
<keyword evidence="13 17" id="KW-1133">Transmembrane helix</keyword>
<dbReference type="GO" id="GO:0020037">
    <property type="term" value="F:heme binding"/>
    <property type="evidence" value="ECO:0007669"/>
    <property type="project" value="UniProtKB-UniRule"/>
</dbReference>
<name>A0A367FD15_9ACTN</name>
<dbReference type="PANTHER" id="PTHR33751:SF13">
    <property type="entry name" value="CYTOCHROME BC1 COMPLEX CYTOCHROME C SUBUNIT"/>
    <property type="match status" value="1"/>
</dbReference>
<comment type="catalytic activity">
    <reaction evidence="16 17">
        <text>a quinol + 2 Fe(III)-[cytochrome c](out) = a quinone + 2 Fe(II)-[cytochrome c](out) + 2 H(+)(out)</text>
        <dbReference type="Rhea" id="RHEA:11484"/>
        <dbReference type="Rhea" id="RHEA-COMP:10350"/>
        <dbReference type="Rhea" id="RHEA-COMP:14399"/>
        <dbReference type="ChEBI" id="CHEBI:15378"/>
        <dbReference type="ChEBI" id="CHEBI:24646"/>
        <dbReference type="ChEBI" id="CHEBI:29033"/>
        <dbReference type="ChEBI" id="CHEBI:29034"/>
        <dbReference type="ChEBI" id="CHEBI:132124"/>
        <dbReference type="EC" id="7.1.1.8"/>
    </reaction>
</comment>
<reference evidence="21 22" key="1">
    <citation type="submission" date="2018-06" db="EMBL/GenBank/DDBJ databases">
        <title>Sphaerisporangium craniellae sp. nov., isolated from a marine sponge in the South China Sea.</title>
        <authorList>
            <person name="Li L."/>
        </authorList>
    </citation>
    <scope>NUCLEOTIDE SEQUENCE [LARGE SCALE GENOMIC DNA]</scope>
    <source>
        <strain evidence="21 22">CCTCC AA 208026</strain>
    </source>
</reference>
<keyword evidence="6 17" id="KW-0349">Heme</keyword>
<keyword evidence="8 17" id="KW-0812">Transmembrane</keyword>
<evidence type="ECO:0000256" key="2">
    <source>
        <dbReference type="ARBA" id="ARBA00012951"/>
    </source>
</evidence>
<evidence type="ECO:0000256" key="1">
    <source>
        <dbReference type="ARBA" id="ARBA00004651"/>
    </source>
</evidence>
<dbReference type="Pfam" id="PF00034">
    <property type="entry name" value="Cytochrom_C"/>
    <property type="match status" value="1"/>
</dbReference>
<evidence type="ECO:0000256" key="18">
    <source>
        <dbReference type="PIRSR" id="PIRSR000007-50"/>
    </source>
</evidence>
<comment type="PTM">
    <text evidence="18">Binds 2 heme c groups covalently per subunit.</text>
</comment>
<evidence type="ECO:0000256" key="14">
    <source>
        <dbReference type="ARBA" id="ARBA00023004"/>
    </source>
</evidence>
<evidence type="ECO:0000256" key="3">
    <source>
        <dbReference type="ARBA" id="ARBA00017819"/>
    </source>
</evidence>
<feature type="transmembrane region" description="Helical" evidence="17">
    <location>
        <begin position="20"/>
        <end position="39"/>
    </location>
</feature>
<dbReference type="GO" id="GO:0008121">
    <property type="term" value="F:quinol-cytochrome-c reductase activity"/>
    <property type="evidence" value="ECO:0007669"/>
    <property type="project" value="UniProtKB-UniRule"/>
</dbReference>
<dbReference type="InterPro" id="IPR050597">
    <property type="entry name" value="Cytochrome_c_Oxidase_Subunit"/>
</dbReference>
<protein>
    <recommendedName>
        <fullName evidence="3 17">Cytochrome bc1 complex cytochrome c subunit</fullName>
        <ecNumber evidence="2 17">7.1.1.8</ecNumber>
    </recommendedName>
</protein>
<organism evidence="21 22">
    <name type="scientific">Sphaerisporangium album</name>
    <dbReference type="NCBI Taxonomy" id="509200"/>
    <lineage>
        <taxon>Bacteria</taxon>
        <taxon>Bacillati</taxon>
        <taxon>Actinomycetota</taxon>
        <taxon>Actinomycetes</taxon>
        <taxon>Streptosporangiales</taxon>
        <taxon>Streptosporangiaceae</taxon>
        <taxon>Sphaerisporangium</taxon>
    </lineage>
</organism>
<evidence type="ECO:0000256" key="7">
    <source>
        <dbReference type="ARBA" id="ARBA00022660"/>
    </source>
</evidence>
<keyword evidence="10" id="KW-0677">Repeat</keyword>
<dbReference type="Proteomes" id="UP000253094">
    <property type="component" value="Unassembled WGS sequence"/>
</dbReference>
<dbReference type="InterPro" id="IPR009152">
    <property type="entry name" value="bc1_cytC-su"/>
</dbReference>
<gene>
    <name evidence="21" type="ORF">DQ384_24410</name>
</gene>
<evidence type="ECO:0000313" key="21">
    <source>
        <dbReference type="EMBL" id="RCG28273.1"/>
    </source>
</evidence>
<comment type="subunit">
    <text evidence="17">The cytochrome bc1 complex is composed of a cytochrome b (QcrB), the Rieske iron-sulfur protein (QcrA) and a diheme cytochrome c (QcrC) subunit.</text>
</comment>
<evidence type="ECO:0000256" key="6">
    <source>
        <dbReference type="ARBA" id="ARBA00022617"/>
    </source>
</evidence>
<dbReference type="AlphaFoldDB" id="A0A367FD15"/>
<dbReference type="GO" id="GO:0005886">
    <property type="term" value="C:plasma membrane"/>
    <property type="evidence" value="ECO:0007669"/>
    <property type="project" value="UniProtKB-SubCell"/>
</dbReference>
<feature type="binding site" description="axial binding residue" evidence="19">
    <location>
        <position position="73"/>
    </location>
    <ligand>
        <name>heme c</name>
        <dbReference type="ChEBI" id="CHEBI:61717"/>
        <label>1</label>
    </ligand>
    <ligandPart>
        <name>Fe</name>
        <dbReference type="ChEBI" id="CHEBI:18248"/>
    </ligandPart>
</feature>
<dbReference type="EMBL" id="QOIL01000014">
    <property type="protein sequence ID" value="RCG28273.1"/>
    <property type="molecule type" value="Genomic_DNA"/>
</dbReference>
<feature type="binding site" description="axial binding residue" evidence="19">
    <location>
        <position position="175"/>
    </location>
    <ligand>
        <name>heme c</name>
        <dbReference type="ChEBI" id="CHEBI:61717"/>
        <label>2</label>
    </ligand>
    <ligandPart>
        <name>Fe</name>
        <dbReference type="ChEBI" id="CHEBI:18248"/>
    </ligandPart>
</feature>
<dbReference type="Gene3D" id="1.10.760.10">
    <property type="entry name" value="Cytochrome c-like domain"/>
    <property type="match status" value="2"/>
</dbReference>
<feature type="transmembrane region" description="Helical" evidence="17">
    <location>
        <begin position="256"/>
        <end position="275"/>
    </location>
</feature>
<feature type="binding site" description="covalent" evidence="18">
    <location>
        <position position="69"/>
    </location>
    <ligand>
        <name>heme c</name>
        <dbReference type="ChEBI" id="CHEBI:61717"/>
        <label>1</label>
    </ligand>
</feature>
<dbReference type="PANTHER" id="PTHR33751">
    <property type="entry name" value="CBB3-TYPE CYTOCHROME C OXIDASE SUBUNIT FIXP"/>
    <property type="match status" value="1"/>
</dbReference>
<keyword evidence="4 17" id="KW-0813">Transport</keyword>
<evidence type="ECO:0000256" key="9">
    <source>
        <dbReference type="ARBA" id="ARBA00022723"/>
    </source>
</evidence>
<keyword evidence="7 17" id="KW-0679">Respiratory chain</keyword>
<dbReference type="OrthoDB" id="9811281at2"/>
<dbReference type="Pfam" id="PF13442">
    <property type="entry name" value="Cytochrome_CBB3"/>
    <property type="match status" value="1"/>
</dbReference>
<accession>A0A367FD15</accession>
<proteinExistence type="predicted"/>
<feature type="binding site" description="covalent" evidence="18">
    <location>
        <position position="72"/>
    </location>
    <ligand>
        <name>heme c</name>
        <dbReference type="ChEBI" id="CHEBI:61717"/>
        <label>1</label>
    </ligand>
</feature>
<keyword evidence="11 17" id="KW-1278">Translocase</keyword>
<keyword evidence="5 17" id="KW-1003">Cell membrane</keyword>
<evidence type="ECO:0000256" key="8">
    <source>
        <dbReference type="ARBA" id="ARBA00022692"/>
    </source>
</evidence>
<dbReference type="GO" id="GO:0005506">
    <property type="term" value="F:iron ion binding"/>
    <property type="evidence" value="ECO:0007669"/>
    <property type="project" value="UniProtKB-UniRule"/>
</dbReference>
<dbReference type="PROSITE" id="PS51007">
    <property type="entry name" value="CYTC"/>
    <property type="match status" value="1"/>
</dbReference>
<sequence length="283" mass="29252">MIGTRISVNSITARRRHPLARYAVLLLALSLLGGVYALLMPGGDRADAAIASGKADDVAAGKELFAAHCASCHGLNAEGSYAPGGASGPSLIGVGAAAVDFQVSSGRMPFANPGPQAPRKRPPEWVNPETVKQLAAYVQSLGGGPTKPSLEAVDPAKGDPAKGGELFRANCIQCHNFVGAGGALTYGKYAPSLEPATPTQIYEAMATGPQAMPVFNDSTITPEQKRDMIAYIVGVRHEPNPGGNGLGRIGPVTEGLVAWVGGLSLLIIAAIWITAKKRQVNHD</sequence>
<evidence type="ECO:0000256" key="19">
    <source>
        <dbReference type="PIRSR" id="PIRSR000007-51"/>
    </source>
</evidence>
<evidence type="ECO:0000256" key="16">
    <source>
        <dbReference type="ARBA" id="ARBA00029351"/>
    </source>
</evidence>
<evidence type="ECO:0000256" key="11">
    <source>
        <dbReference type="ARBA" id="ARBA00022967"/>
    </source>
</evidence>
<evidence type="ECO:0000256" key="4">
    <source>
        <dbReference type="ARBA" id="ARBA00022448"/>
    </source>
</evidence>
<keyword evidence="12 17" id="KW-0249">Electron transport</keyword>
<comment type="caution">
    <text evidence="21">The sequence shown here is derived from an EMBL/GenBank/DDBJ whole genome shotgun (WGS) entry which is preliminary data.</text>
</comment>
<keyword evidence="9 17" id="KW-0479">Metal-binding</keyword>
<keyword evidence="15 17" id="KW-0472">Membrane</keyword>
<feature type="binding site" description="covalent" evidence="18">
    <location>
        <position position="171"/>
    </location>
    <ligand>
        <name>heme c</name>
        <dbReference type="ChEBI" id="CHEBI:61717"/>
        <label>2</label>
    </ligand>
</feature>
<evidence type="ECO:0000256" key="10">
    <source>
        <dbReference type="ARBA" id="ARBA00022737"/>
    </source>
</evidence>
<dbReference type="EC" id="7.1.1.8" evidence="2 17"/>
<evidence type="ECO:0000256" key="13">
    <source>
        <dbReference type="ARBA" id="ARBA00022989"/>
    </source>
</evidence>
<feature type="domain" description="Cytochrome c" evidence="20">
    <location>
        <begin position="56"/>
        <end position="236"/>
    </location>
</feature>
<evidence type="ECO:0000256" key="12">
    <source>
        <dbReference type="ARBA" id="ARBA00022982"/>
    </source>
</evidence>
<keyword evidence="22" id="KW-1185">Reference proteome</keyword>
<dbReference type="InterPro" id="IPR036909">
    <property type="entry name" value="Cyt_c-like_dom_sf"/>
</dbReference>
<evidence type="ECO:0000256" key="5">
    <source>
        <dbReference type="ARBA" id="ARBA00022475"/>
    </source>
</evidence>
<evidence type="ECO:0000256" key="15">
    <source>
        <dbReference type="ARBA" id="ARBA00023136"/>
    </source>
</evidence>
<evidence type="ECO:0000313" key="22">
    <source>
        <dbReference type="Proteomes" id="UP000253094"/>
    </source>
</evidence>
<keyword evidence="14 17" id="KW-0408">Iron</keyword>
<dbReference type="InterPro" id="IPR009056">
    <property type="entry name" value="Cyt_c-like_dom"/>
</dbReference>
<evidence type="ECO:0000259" key="20">
    <source>
        <dbReference type="PROSITE" id="PS51007"/>
    </source>
</evidence>
<comment type="subcellular location">
    <subcellularLocation>
        <location evidence="1 17">Cell membrane</location>
        <topology evidence="1 17">Multi-pass membrane protein</topology>
    </subcellularLocation>
</comment>
<evidence type="ECO:0000256" key="17">
    <source>
        <dbReference type="PIRNR" id="PIRNR000007"/>
    </source>
</evidence>
<dbReference type="PIRSF" id="PIRSF000007">
    <property type="entry name" value="Ubiq_cycred_cyc"/>
    <property type="match status" value="1"/>
</dbReference>